<feature type="region of interest" description="Disordered" evidence="1">
    <location>
        <begin position="91"/>
        <end position="133"/>
    </location>
</feature>
<evidence type="ECO:0000313" key="2">
    <source>
        <dbReference type="EMBL" id="RWR77685.1"/>
    </source>
</evidence>
<gene>
    <name evidence="2" type="ORF">CKAN_00618400</name>
</gene>
<dbReference type="AlphaFoldDB" id="A0A443NGQ5"/>
<proteinExistence type="predicted"/>
<evidence type="ECO:0000313" key="3">
    <source>
        <dbReference type="Proteomes" id="UP000283530"/>
    </source>
</evidence>
<evidence type="ECO:0000256" key="1">
    <source>
        <dbReference type="SAM" id="MobiDB-lite"/>
    </source>
</evidence>
<organism evidence="2 3">
    <name type="scientific">Cinnamomum micranthum f. kanehirae</name>
    <dbReference type="NCBI Taxonomy" id="337451"/>
    <lineage>
        <taxon>Eukaryota</taxon>
        <taxon>Viridiplantae</taxon>
        <taxon>Streptophyta</taxon>
        <taxon>Embryophyta</taxon>
        <taxon>Tracheophyta</taxon>
        <taxon>Spermatophyta</taxon>
        <taxon>Magnoliopsida</taxon>
        <taxon>Magnoliidae</taxon>
        <taxon>Laurales</taxon>
        <taxon>Lauraceae</taxon>
        <taxon>Cinnamomum</taxon>
    </lineage>
</organism>
<accession>A0A443NGQ5</accession>
<feature type="compositionally biased region" description="Basic and acidic residues" evidence="1">
    <location>
        <begin position="113"/>
        <end position="124"/>
    </location>
</feature>
<sequence>MTRPIKPEFPLPSPVFKSKSSFGSFLFFFLLSRSVREKEEKIMSTDSDDIDEDELLQLPLGAIAEECSYQSPSKPNVKLINAAFKNPSALRNTAENDDDSEVELFRISSGDEDSWKDPSYETKGRTPAAARRG</sequence>
<protein>
    <submittedName>
        <fullName evidence="2">Exocyst complex component SEC5A</fullName>
    </submittedName>
</protein>
<name>A0A443NGQ5_9MAGN</name>
<keyword evidence="3" id="KW-1185">Reference proteome</keyword>
<reference evidence="2 3" key="1">
    <citation type="journal article" date="2019" name="Nat. Plants">
        <title>Stout camphor tree genome fills gaps in understanding of flowering plant genome evolution.</title>
        <authorList>
            <person name="Chaw S.M."/>
            <person name="Liu Y.C."/>
            <person name="Wu Y.W."/>
            <person name="Wang H.Y."/>
            <person name="Lin C.I."/>
            <person name="Wu C.S."/>
            <person name="Ke H.M."/>
            <person name="Chang L.Y."/>
            <person name="Hsu C.Y."/>
            <person name="Yang H.T."/>
            <person name="Sudianto E."/>
            <person name="Hsu M.H."/>
            <person name="Wu K.P."/>
            <person name="Wang L.N."/>
            <person name="Leebens-Mack J.H."/>
            <person name="Tsai I.J."/>
        </authorList>
    </citation>
    <scope>NUCLEOTIDE SEQUENCE [LARGE SCALE GENOMIC DNA]</scope>
    <source>
        <strain evidence="3">cv. Chaw 1501</strain>
        <tissue evidence="2">Young leaves</tissue>
    </source>
</reference>
<dbReference type="EMBL" id="QPKB01000002">
    <property type="protein sequence ID" value="RWR77685.1"/>
    <property type="molecule type" value="Genomic_DNA"/>
</dbReference>
<dbReference type="Proteomes" id="UP000283530">
    <property type="component" value="Unassembled WGS sequence"/>
</dbReference>
<comment type="caution">
    <text evidence="2">The sequence shown here is derived from an EMBL/GenBank/DDBJ whole genome shotgun (WGS) entry which is preliminary data.</text>
</comment>